<dbReference type="GO" id="GO:0005829">
    <property type="term" value="C:cytosol"/>
    <property type="evidence" value="ECO:0007669"/>
    <property type="project" value="TreeGrafter"/>
</dbReference>
<organism evidence="7 8">
    <name type="scientific">Fervidobacterium nodosum (strain ATCC 35602 / DSM 5306 / Rt17-B1)</name>
    <dbReference type="NCBI Taxonomy" id="381764"/>
    <lineage>
        <taxon>Bacteria</taxon>
        <taxon>Thermotogati</taxon>
        <taxon>Thermotogota</taxon>
        <taxon>Thermotogae</taxon>
        <taxon>Thermotogales</taxon>
        <taxon>Fervidobacteriaceae</taxon>
        <taxon>Fervidobacterium</taxon>
    </lineage>
</organism>
<keyword evidence="2 4" id="KW-0012">Acyltransferase</keyword>
<dbReference type="InterPro" id="IPR016035">
    <property type="entry name" value="Acyl_Trfase/lysoPLipase"/>
</dbReference>
<dbReference type="Gene3D" id="3.30.70.250">
    <property type="entry name" value="Malonyl-CoA ACP transacylase, ACP-binding"/>
    <property type="match status" value="1"/>
</dbReference>
<evidence type="ECO:0000313" key="8">
    <source>
        <dbReference type="Proteomes" id="UP000002415"/>
    </source>
</evidence>
<dbReference type="PIRSF" id="PIRSF000446">
    <property type="entry name" value="Mct"/>
    <property type="match status" value="1"/>
</dbReference>
<dbReference type="InterPro" id="IPR004410">
    <property type="entry name" value="Malonyl_CoA-ACP_transAc_FabD"/>
</dbReference>
<dbReference type="KEGG" id="fno:Fnod_0611"/>
<feature type="domain" description="Malonyl-CoA:ACP transacylase (MAT)" evidence="6">
    <location>
        <begin position="6"/>
        <end position="292"/>
    </location>
</feature>
<dbReference type="OrthoDB" id="9805460at2"/>
<dbReference type="InterPro" id="IPR001227">
    <property type="entry name" value="Ac_transferase_dom_sf"/>
</dbReference>
<dbReference type="PANTHER" id="PTHR42681:SF1">
    <property type="entry name" value="MALONYL-COA-ACYL CARRIER PROTEIN TRANSACYLASE, MITOCHONDRIAL"/>
    <property type="match status" value="1"/>
</dbReference>
<dbReference type="PANTHER" id="PTHR42681">
    <property type="entry name" value="MALONYL-COA-ACYL CARRIER PROTEIN TRANSACYLASE, MITOCHONDRIAL"/>
    <property type="match status" value="1"/>
</dbReference>
<evidence type="ECO:0000256" key="4">
    <source>
        <dbReference type="PIRNR" id="PIRNR000446"/>
    </source>
</evidence>
<dbReference type="EMBL" id="CP000771">
    <property type="protein sequence ID" value="ABS60466.1"/>
    <property type="molecule type" value="Genomic_DNA"/>
</dbReference>
<protein>
    <recommendedName>
        <fullName evidence="4">Malonyl CoA-acyl carrier protein transacylase</fullName>
        <ecNumber evidence="4">2.3.1.39</ecNumber>
    </recommendedName>
</protein>
<dbReference type="Proteomes" id="UP000002415">
    <property type="component" value="Chromosome"/>
</dbReference>
<dbReference type="SUPFAM" id="SSF55048">
    <property type="entry name" value="Probable ACP-binding domain of malonyl-CoA ACP transacylase"/>
    <property type="match status" value="1"/>
</dbReference>
<dbReference type="EC" id="2.3.1.39" evidence="4"/>
<dbReference type="SMART" id="SM00827">
    <property type="entry name" value="PKS_AT"/>
    <property type="match status" value="1"/>
</dbReference>
<gene>
    <name evidence="7" type="ordered locus">Fnod_0611</name>
</gene>
<dbReference type="InterPro" id="IPR014043">
    <property type="entry name" value="Acyl_transferase_dom"/>
</dbReference>
<comment type="catalytic activity">
    <reaction evidence="3 4">
        <text>holo-[ACP] + malonyl-CoA = malonyl-[ACP] + CoA</text>
        <dbReference type="Rhea" id="RHEA:41792"/>
        <dbReference type="Rhea" id="RHEA-COMP:9623"/>
        <dbReference type="Rhea" id="RHEA-COMP:9685"/>
        <dbReference type="ChEBI" id="CHEBI:57287"/>
        <dbReference type="ChEBI" id="CHEBI:57384"/>
        <dbReference type="ChEBI" id="CHEBI:64479"/>
        <dbReference type="ChEBI" id="CHEBI:78449"/>
        <dbReference type="EC" id="2.3.1.39"/>
    </reaction>
</comment>
<sequence>MLKAFLFPGQGSQYSGMASEFSKYASWEYYAQKAIEVLGFDITEIMDGDEEILKITENAQPAIFLASYVAYVETTKKGLEPDYVAGHSLGEYTALAAAGVYDFETGIYLVRKRGEYISQTMKPGEGSMAAVMGVPIELLEEFVKQYDGLYIANYNSAEQNVVSGKADSIKSFVANLTEKGYRAIELKVSGPFHTPFLDEAREKMAKEVENIKFKTPKYPIIMNSIAKELTDPDKIKHYLLEQISGPVYWKQSIDRMLELGVDEFIEVGPKNVLSSMLKKAKINTKHFSSLITTEEVYEK</sequence>
<dbReference type="HOGENOM" id="CLU_030558_1_1_0"/>
<dbReference type="AlphaFoldDB" id="A7HKN3"/>
<accession>A7HKN3</accession>
<reference evidence="7 8" key="1">
    <citation type="submission" date="2007-07" db="EMBL/GenBank/DDBJ databases">
        <title>Complete sequence of Fervidobacterium nodosum Rt17-B1.</title>
        <authorList>
            <consortium name="US DOE Joint Genome Institute"/>
            <person name="Copeland A."/>
            <person name="Lucas S."/>
            <person name="Lapidus A."/>
            <person name="Barry K."/>
            <person name="Glavina del Rio T."/>
            <person name="Dalin E."/>
            <person name="Tice H."/>
            <person name="Pitluck S."/>
            <person name="Saunders E."/>
            <person name="Brettin T."/>
            <person name="Bruce D."/>
            <person name="Detter J.C."/>
            <person name="Han C."/>
            <person name="Schmutz J."/>
            <person name="Larimer F."/>
            <person name="Land M."/>
            <person name="Hauser L."/>
            <person name="Kyrpides N."/>
            <person name="Mikhailova N."/>
            <person name="Nelson K."/>
            <person name="Gogarten J.P."/>
            <person name="Noll K."/>
            <person name="Richardson P."/>
        </authorList>
    </citation>
    <scope>NUCLEOTIDE SEQUENCE [LARGE SCALE GENOMIC DNA]</scope>
    <source>
        <strain evidence="8">ATCC 35602 / DSM 5306 / Rt17-B1</strain>
    </source>
</reference>
<evidence type="ECO:0000259" key="6">
    <source>
        <dbReference type="SMART" id="SM00827"/>
    </source>
</evidence>
<dbReference type="RefSeq" id="WP_011993785.1">
    <property type="nucleotide sequence ID" value="NC_009718.1"/>
</dbReference>
<feature type="active site" evidence="5">
    <location>
        <position position="193"/>
    </location>
</feature>
<dbReference type="Pfam" id="PF00698">
    <property type="entry name" value="Acyl_transf_1"/>
    <property type="match status" value="1"/>
</dbReference>
<dbReference type="InterPro" id="IPR016036">
    <property type="entry name" value="Malonyl_transacylase_ACP-bd"/>
</dbReference>
<dbReference type="GO" id="GO:0004314">
    <property type="term" value="F:[acyl-carrier-protein] S-malonyltransferase activity"/>
    <property type="evidence" value="ECO:0007669"/>
    <property type="project" value="UniProtKB-EC"/>
</dbReference>
<evidence type="ECO:0000256" key="1">
    <source>
        <dbReference type="ARBA" id="ARBA00022679"/>
    </source>
</evidence>
<dbReference type="InterPro" id="IPR024925">
    <property type="entry name" value="Malonyl_CoA-ACP_transAc"/>
</dbReference>
<evidence type="ECO:0000256" key="2">
    <source>
        <dbReference type="ARBA" id="ARBA00023315"/>
    </source>
</evidence>
<evidence type="ECO:0000256" key="3">
    <source>
        <dbReference type="ARBA" id="ARBA00048462"/>
    </source>
</evidence>
<evidence type="ECO:0000313" key="7">
    <source>
        <dbReference type="EMBL" id="ABS60466.1"/>
    </source>
</evidence>
<dbReference type="eggNOG" id="COG0331">
    <property type="taxonomic scope" value="Bacteria"/>
</dbReference>
<feature type="active site" evidence="5">
    <location>
        <position position="88"/>
    </location>
</feature>
<dbReference type="GO" id="GO:0006633">
    <property type="term" value="P:fatty acid biosynthetic process"/>
    <property type="evidence" value="ECO:0007669"/>
    <property type="project" value="TreeGrafter"/>
</dbReference>
<comment type="similarity">
    <text evidence="4">Belongs to the fabD family.</text>
</comment>
<evidence type="ECO:0000256" key="5">
    <source>
        <dbReference type="PIRSR" id="PIRSR000446-1"/>
    </source>
</evidence>
<dbReference type="STRING" id="381764.Fnod_0611"/>
<keyword evidence="8" id="KW-1185">Reference proteome</keyword>
<keyword evidence="1 4" id="KW-0808">Transferase</keyword>
<reference evidence="7 8" key="2">
    <citation type="journal article" date="2009" name="Proc. Natl. Acad. Sci. U.S.A.">
        <title>On the chimeric nature, thermophilic origin, and phylogenetic placement of the Thermotogales.</title>
        <authorList>
            <person name="Zhaxybayeva O."/>
            <person name="Swithers K.S."/>
            <person name="Lapierre P."/>
            <person name="Fournier G.P."/>
            <person name="Bickhart D.M."/>
            <person name="DeBoy R.T."/>
            <person name="Nelson K.E."/>
            <person name="Nesbo C.L."/>
            <person name="Doolittle W.F."/>
            <person name="Gogarten J.P."/>
            <person name="Noll K.M."/>
        </authorList>
    </citation>
    <scope>NUCLEOTIDE SEQUENCE [LARGE SCALE GENOMIC DNA]</scope>
    <source>
        <strain evidence="8">ATCC 35602 / DSM 5306 / Rt17-B1</strain>
    </source>
</reference>
<dbReference type="NCBIfam" id="TIGR00128">
    <property type="entry name" value="fabD"/>
    <property type="match status" value="1"/>
</dbReference>
<dbReference type="InterPro" id="IPR050858">
    <property type="entry name" value="Mal-CoA-ACP_Trans/PKS_FabD"/>
</dbReference>
<name>A7HKN3_FERNB</name>
<proteinExistence type="inferred from homology"/>
<dbReference type="SUPFAM" id="SSF52151">
    <property type="entry name" value="FabD/lysophospholipase-like"/>
    <property type="match status" value="1"/>
</dbReference>
<dbReference type="Gene3D" id="3.40.366.10">
    <property type="entry name" value="Malonyl-Coenzyme A Acyl Carrier Protein, domain 2"/>
    <property type="match status" value="1"/>
</dbReference>